<organism evidence="2 3">
    <name type="scientific">Parascedosporium putredinis</name>
    <dbReference type="NCBI Taxonomy" id="1442378"/>
    <lineage>
        <taxon>Eukaryota</taxon>
        <taxon>Fungi</taxon>
        <taxon>Dikarya</taxon>
        <taxon>Ascomycota</taxon>
        <taxon>Pezizomycotina</taxon>
        <taxon>Sordariomycetes</taxon>
        <taxon>Hypocreomycetidae</taxon>
        <taxon>Microascales</taxon>
        <taxon>Microascaceae</taxon>
        <taxon>Parascedosporium</taxon>
    </lineage>
</organism>
<comment type="caution">
    <text evidence="2">The sequence shown here is derived from an EMBL/GenBank/DDBJ whole genome shotgun (WGS) entry which is preliminary data.</text>
</comment>
<keyword evidence="3" id="KW-1185">Reference proteome</keyword>
<accession>A0A9P1M8Q8</accession>
<dbReference type="InterPro" id="IPR011042">
    <property type="entry name" value="6-blade_b-propeller_TolB-like"/>
</dbReference>
<dbReference type="InterPro" id="IPR052998">
    <property type="entry name" value="Hetero-Diels-Alderase-like"/>
</dbReference>
<proteinExistence type="predicted"/>
<dbReference type="Gene3D" id="2.120.10.30">
    <property type="entry name" value="TolB, C-terminal domain"/>
    <property type="match status" value="1"/>
</dbReference>
<protein>
    <recommendedName>
        <fullName evidence="4">SMP-30/Gluconolactonase/LRE-like region domain-containing protein</fullName>
    </recommendedName>
</protein>
<reference evidence="2" key="1">
    <citation type="submission" date="2022-11" db="EMBL/GenBank/DDBJ databases">
        <authorList>
            <person name="Scott C."/>
            <person name="Bruce N."/>
        </authorList>
    </citation>
    <scope>NUCLEOTIDE SEQUENCE</scope>
</reference>
<evidence type="ECO:0008006" key="4">
    <source>
        <dbReference type="Google" id="ProtNLM"/>
    </source>
</evidence>
<feature type="compositionally biased region" description="Acidic residues" evidence="1">
    <location>
        <begin position="309"/>
        <end position="350"/>
    </location>
</feature>
<dbReference type="EMBL" id="CALLCH030000003">
    <property type="protein sequence ID" value="CAI4211903.1"/>
    <property type="molecule type" value="Genomic_DNA"/>
</dbReference>
<evidence type="ECO:0000256" key="1">
    <source>
        <dbReference type="SAM" id="MobiDB-lite"/>
    </source>
</evidence>
<dbReference type="OrthoDB" id="9977941at2759"/>
<feature type="region of interest" description="Disordered" evidence="1">
    <location>
        <begin position="250"/>
        <end position="350"/>
    </location>
</feature>
<dbReference type="PANTHER" id="PTHR42060">
    <property type="entry name" value="NHL REPEAT-CONTAINING PROTEIN-RELATED"/>
    <property type="match status" value="1"/>
</dbReference>
<evidence type="ECO:0000313" key="2">
    <source>
        <dbReference type="EMBL" id="CAI4211903.1"/>
    </source>
</evidence>
<name>A0A9P1M8Q8_9PEZI</name>
<gene>
    <name evidence="2" type="ORF">PPNO1_LOCUS1675</name>
</gene>
<dbReference type="AlphaFoldDB" id="A0A9P1M8Q8"/>
<dbReference type="Proteomes" id="UP000838763">
    <property type="component" value="Unassembled WGS sequence"/>
</dbReference>
<dbReference type="PANTHER" id="PTHR42060:SF1">
    <property type="entry name" value="NHL REPEAT-CONTAINING PROTEIN"/>
    <property type="match status" value="1"/>
</dbReference>
<dbReference type="SUPFAM" id="SSF63829">
    <property type="entry name" value="Calcium-dependent phosphotriesterase"/>
    <property type="match status" value="1"/>
</dbReference>
<sequence>MRVSHLLPAATLAAAQADKAFQLADVGTWFENLAVRPSGSVLATRMDAPEVWHIDPKEGTGSVLVTVPSALSTTGITELTPDVWVFSAANFSFGEPFGLAPGSMAVWKVDLSEGDEGAEPELVARFPDAGFLNGMATWDEKRVLVGDTTSSAIYLLDVETGEFTTALDGPEVAGVNGIRVHDGAVYAVATTNTTLYKIPVTEDAALDGEAEVILQGLGMDDFDVAADGTIYAAVPSRNLVVRISPTARSPRLPEARAPMTSSAPLRSGSDAPRVMRAPSTFRRPATALWPPDATKEAASITAVKVGEAPAEEPAEEEEEPVEEEPVEEEPEEEAPVEEEEPVEEEPEEED</sequence>
<evidence type="ECO:0000313" key="3">
    <source>
        <dbReference type="Proteomes" id="UP000838763"/>
    </source>
</evidence>